<dbReference type="Proteomes" id="UP000027222">
    <property type="component" value="Unassembled WGS sequence"/>
</dbReference>
<sequence>MTTRNARRREASCKTPAASFFEAYELQEREREELERVVPMGKVLDDHFDSDADLEEAPTQARSKEHDTPHLNKEESTEMTSDSSSAARRNLNVEELRPPIQPHVISNLDIQPSEEEFNDPLILARVEPGRGFHVCICLDQAVLPYAVVARSA</sequence>
<feature type="compositionally biased region" description="Basic and acidic residues" evidence="1">
    <location>
        <begin position="62"/>
        <end position="76"/>
    </location>
</feature>
<name>A0A067SEL5_GALM3</name>
<evidence type="ECO:0000313" key="3">
    <source>
        <dbReference type="Proteomes" id="UP000027222"/>
    </source>
</evidence>
<keyword evidence="3" id="KW-1185">Reference proteome</keyword>
<dbReference type="HOGENOM" id="CLU_1722487_0_0_1"/>
<reference evidence="3" key="1">
    <citation type="journal article" date="2014" name="Proc. Natl. Acad. Sci. U.S.A.">
        <title>Extensive sampling of basidiomycete genomes demonstrates inadequacy of the white-rot/brown-rot paradigm for wood decay fungi.</title>
        <authorList>
            <person name="Riley R."/>
            <person name="Salamov A.A."/>
            <person name="Brown D.W."/>
            <person name="Nagy L.G."/>
            <person name="Floudas D."/>
            <person name="Held B.W."/>
            <person name="Levasseur A."/>
            <person name="Lombard V."/>
            <person name="Morin E."/>
            <person name="Otillar R."/>
            <person name="Lindquist E.A."/>
            <person name="Sun H."/>
            <person name="LaButti K.M."/>
            <person name="Schmutz J."/>
            <person name="Jabbour D."/>
            <person name="Luo H."/>
            <person name="Baker S.E."/>
            <person name="Pisabarro A.G."/>
            <person name="Walton J.D."/>
            <person name="Blanchette R.A."/>
            <person name="Henrissat B."/>
            <person name="Martin F."/>
            <person name="Cullen D."/>
            <person name="Hibbett D.S."/>
            <person name="Grigoriev I.V."/>
        </authorList>
    </citation>
    <scope>NUCLEOTIDE SEQUENCE [LARGE SCALE GENOMIC DNA]</scope>
    <source>
        <strain evidence="3">CBS 339.88</strain>
    </source>
</reference>
<proteinExistence type="predicted"/>
<organism evidence="2 3">
    <name type="scientific">Galerina marginata (strain CBS 339.88)</name>
    <dbReference type="NCBI Taxonomy" id="685588"/>
    <lineage>
        <taxon>Eukaryota</taxon>
        <taxon>Fungi</taxon>
        <taxon>Dikarya</taxon>
        <taxon>Basidiomycota</taxon>
        <taxon>Agaricomycotina</taxon>
        <taxon>Agaricomycetes</taxon>
        <taxon>Agaricomycetidae</taxon>
        <taxon>Agaricales</taxon>
        <taxon>Agaricineae</taxon>
        <taxon>Strophariaceae</taxon>
        <taxon>Galerina</taxon>
    </lineage>
</organism>
<dbReference type="AlphaFoldDB" id="A0A067SEL5"/>
<evidence type="ECO:0000256" key="1">
    <source>
        <dbReference type="SAM" id="MobiDB-lite"/>
    </source>
</evidence>
<gene>
    <name evidence="2" type="ORF">GALMADRAFT_148880</name>
</gene>
<feature type="region of interest" description="Disordered" evidence="1">
    <location>
        <begin position="45"/>
        <end position="90"/>
    </location>
</feature>
<evidence type="ECO:0000313" key="2">
    <source>
        <dbReference type="EMBL" id="KDR65213.1"/>
    </source>
</evidence>
<protein>
    <submittedName>
        <fullName evidence="2">Uncharacterized protein</fullName>
    </submittedName>
</protein>
<dbReference type="EMBL" id="KL142476">
    <property type="protein sequence ID" value="KDR65213.1"/>
    <property type="molecule type" value="Genomic_DNA"/>
</dbReference>
<accession>A0A067SEL5</accession>